<dbReference type="RefSeq" id="XP_007316400.1">
    <property type="nucleotide sequence ID" value="XM_007316338.1"/>
</dbReference>
<sequence>MFTNFKSFAVIVAAAAALAGVQAQESHTVTFNNQCKKGTPTLVQGGKILSTGQPYKSNGPLVSAIAYLQTGPCGLNGESCTLIETTLQNPTTPGSGSSSDISLIVPHTFSVTSGFQYNNGCTGKADCNNANCPEAFHQPNDTTVQVACQAPNAGLVINFCA</sequence>
<evidence type="ECO:0008006" key="3">
    <source>
        <dbReference type="Google" id="ProtNLM"/>
    </source>
</evidence>
<dbReference type="EMBL" id="GL945432">
    <property type="protein sequence ID" value="EGO26227.1"/>
    <property type="molecule type" value="Genomic_DNA"/>
</dbReference>
<accession>F8NRA8</accession>
<organism>
    <name type="scientific">Serpula lacrymans var. lacrymans (strain S7.9)</name>
    <name type="common">Dry rot fungus</name>
    <dbReference type="NCBI Taxonomy" id="578457"/>
    <lineage>
        <taxon>Eukaryota</taxon>
        <taxon>Fungi</taxon>
        <taxon>Dikarya</taxon>
        <taxon>Basidiomycota</taxon>
        <taxon>Agaricomycotina</taxon>
        <taxon>Agaricomycetes</taxon>
        <taxon>Agaricomycetidae</taxon>
        <taxon>Boletales</taxon>
        <taxon>Coniophorineae</taxon>
        <taxon>Serpulaceae</taxon>
        <taxon>Serpula</taxon>
    </lineage>
</organism>
<proteinExistence type="predicted"/>
<evidence type="ECO:0000256" key="1">
    <source>
        <dbReference type="SAM" id="SignalP"/>
    </source>
</evidence>
<dbReference type="OrthoDB" id="3342934at2759"/>
<dbReference type="GeneID" id="18811110"/>
<protein>
    <recommendedName>
        <fullName evidence="3">Glycopeptide</fullName>
    </recommendedName>
</protein>
<feature type="signal peptide" evidence="1">
    <location>
        <begin position="1"/>
        <end position="23"/>
    </location>
</feature>
<dbReference type="KEGG" id="sla:SERLADRAFT_384613"/>
<dbReference type="InterPro" id="IPR037176">
    <property type="entry name" value="Osmotin/thaumatin-like_sf"/>
</dbReference>
<dbReference type="Proteomes" id="UP000008064">
    <property type="component" value="Unassembled WGS sequence"/>
</dbReference>
<feature type="chain" id="PRO_5003381564" description="Glycopeptide" evidence="1">
    <location>
        <begin position="24"/>
        <end position="161"/>
    </location>
</feature>
<evidence type="ECO:0000313" key="2">
    <source>
        <dbReference type="EMBL" id="EGO26227.1"/>
    </source>
</evidence>
<dbReference type="AlphaFoldDB" id="F8NRA8"/>
<name>F8NRA8_SERL9</name>
<reference evidence="2" key="1">
    <citation type="submission" date="2011-04" db="EMBL/GenBank/DDBJ databases">
        <title>Evolution of plant cell wall degrading machinery underlies the functional diversity of forest fungi.</title>
        <authorList>
            <consortium name="US DOE Joint Genome Institute (JGI-PGF)"/>
            <person name="Eastwood D.C."/>
            <person name="Floudas D."/>
            <person name="Binder M."/>
            <person name="Majcherczyk A."/>
            <person name="Schneider P."/>
            <person name="Aerts A."/>
            <person name="Asiegbu F.O."/>
            <person name="Baker S.E."/>
            <person name="Barry K."/>
            <person name="Bendiksby M."/>
            <person name="Blumentritt M."/>
            <person name="Coutinho P.M."/>
            <person name="Cullen D."/>
            <person name="Cullen D."/>
            <person name="Gathman A."/>
            <person name="Goodell B."/>
            <person name="Henrissat B."/>
            <person name="Ihrmark K."/>
            <person name="Kauserud H."/>
            <person name="Kohler A."/>
            <person name="LaButti K."/>
            <person name="Lapidus A."/>
            <person name="Lavin J.L."/>
            <person name="Lee Y.-H."/>
            <person name="Lindquist E."/>
            <person name="Lilly W."/>
            <person name="Lucas S."/>
            <person name="Morin E."/>
            <person name="Murat C."/>
            <person name="Oguiza J.A."/>
            <person name="Park J."/>
            <person name="Pisabarro A.G."/>
            <person name="Riley R."/>
            <person name="Rosling A."/>
            <person name="Salamov A."/>
            <person name="Schmidt O."/>
            <person name="Schmutz J."/>
            <person name="Skrede I."/>
            <person name="Stenlid J."/>
            <person name="Wiebenga A."/>
            <person name="Xie X."/>
            <person name="Kues U."/>
            <person name="Hibbett D.S."/>
            <person name="Hoffmeister D."/>
            <person name="Hogberg N."/>
            <person name="Martin F."/>
            <person name="Grigoriev I.V."/>
            <person name="Watkinson S.C."/>
        </authorList>
    </citation>
    <scope>NUCLEOTIDE SEQUENCE</scope>
    <source>
        <strain evidence="2">S7.9</strain>
    </source>
</reference>
<dbReference type="SUPFAM" id="SSF49870">
    <property type="entry name" value="Osmotin, thaumatin-like protein"/>
    <property type="match status" value="1"/>
</dbReference>
<dbReference type="HOGENOM" id="CLU_118873_0_0_1"/>
<gene>
    <name evidence="2" type="ORF">SERLADRAFT_384613</name>
</gene>
<keyword evidence="1" id="KW-0732">Signal</keyword>